<sequence length="65" mass="6794">MEVLDDALVGGRICVMKLVNDNDIKLIGLKAAQSTGIEGLDRGKNVLAPSGLISVHHELAEGARA</sequence>
<dbReference type="Proteomes" id="UP000638848">
    <property type="component" value="Unassembled WGS sequence"/>
</dbReference>
<evidence type="ECO:0000313" key="2">
    <source>
        <dbReference type="Proteomes" id="UP000638848"/>
    </source>
</evidence>
<dbReference type="EMBL" id="BMEQ01000002">
    <property type="protein sequence ID" value="GGG47167.1"/>
    <property type="molecule type" value="Genomic_DNA"/>
</dbReference>
<proteinExistence type="predicted"/>
<comment type="caution">
    <text evidence="1">The sequence shown here is derived from an EMBL/GenBank/DDBJ whole genome shotgun (WGS) entry which is preliminary data.</text>
</comment>
<evidence type="ECO:0000313" key="1">
    <source>
        <dbReference type="EMBL" id="GGG47167.1"/>
    </source>
</evidence>
<name>A0A917LNR4_9MICC</name>
<dbReference type="AlphaFoldDB" id="A0A917LNR4"/>
<accession>A0A917LNR4</accession>
<protein>
    <submittedName>
        <fullName evidence="1">Uncharacterized protein</fullName>
    </submittedName>
</protein>
<reference evidence="1" key="1">
    <citation type="journal article" date="2014" name="Int. J. Syst. Evol. Microbiol.">
        <title>Complete genome sequence of Corynebacterium casei LMG S-19264T (=DSM 44701T), isolated from a smear-ripened cheese.</title>
        <authorList>
            <consortium name="US DOE Joint Genome Institute (JGI-PGF)"/>
            <person name="Walter F."/>
            <person name="Albersmeier A."/>
            <person name="Kalinowski J."/>
            <person name="Ruckert C."/>
        </authorList>
    </citation>
    <scope>NUCLEOTIDE SEQUENCE</scope>
    <source>
        <strain evidence="1">CGMCC 1.12187</strain>
    </source>
</reference>
<keyword evidence="2" id="KW-1185">Reference proteome</keyword>
<organism evidence="1 2">
    <name type="scientific">Kocuria dechangensis</name>
    <dbReference type="NCBI Taxonomy" id="1176249"/>
    <lineage>
        <taxon>Bacteria</taxon>
        <taxon>Bacillati</taxon>
        <taxon>Actinomycetota</taxon>
        <taxon>Actinomycetes</taxon>
        <taxon>Micrococcales</taxon>
        <taxon>Micrococcaceae</taxon>
        <taxon>Kocuria</taxon>
    </lineage>
</organism>
<gene>
    <name evidence="1" type="ORF">GCM10011374_06960</name>
</gene>
<reference evidence="1" key="2">
    <citation type="submission" date="2020-09" db="EMBL/GenBank/DDBJ databases">
        <authorList>
            <person name="Sun Q."/>
            <person name="Zhou Y."/>
        </authorList>
    </citation>
    <scope>NUCLEOTIDE SEQUENCE</scope>
    <source>
        <strain evidence="1">CGMCC 1.12187</strain>
    </source>
</reference>